<dbReference type="Pfam" id="PF12527">
    <property type="entry name" value="DUF3727"/>
    <property type="match status" value="1"/>
</dbReference>
<accession>A0A9Q0CKT6</accession>
<dbReference type="PANTHER" id="PTHR36061">
    <property type="match status" value="1"/>
</dbReference>
<proteinExistence type="predicted"/>
<evidence type="ECO:0000256" key="1">
    <source>
        <dbReference type="SAM" id="MobiDB-lite"/>
    </source>
</evidence>
<sequence length="311" mass="34207">MTAIPFRTTSPNPITLPIPTRTSLSLCQFPRISTQSATWHSVAPLRAVKQQERTRAPAPLKDRRRDKKKSGGRRRFRQVEEDDDEDDDGDDADVAAAPLPKPPAGFVLDPEGRVLIVSSKRLVSMVDPTNNLPLECVIRRVFKSSQGKDCMLLCPVDMPVVILRSANFSGWRTISDEETEAVLPSAAFALAKIHIHFVNSGFCFTARGGFCYGEDDIIEFKTDGDEGVDGMPTEGVEVTCFNFDGAHYMIYTPCDPLLFVAVKADNGVLQIADDDLLDDPAVAGVVDEETEFNALVEEEIALQESAMGERE</sequence>
<dbReference type="PANTHER" id="PTHR36061:SF3">
    <property type="entry name" value="OS04G0692200 PROTEIN"/>
    <property type="match status" value="1"/>
</dbReference>
<keyword evidence="3" id="KW-1185">Reference proteome</keyword>
<dbReference type="OrthoDB" id="1918611at2759"/>
<name>A0A9Q0CKT6_9POAL</name>
<feature type="compositionally biased region" description="Basic residues" evidence="1">
    <location>
        <begin position="64"/>
        <end position="76"/>
    </location>
</feature>
<protein>
    <submittedName>
        <fullName evidence="2">Uncharacterized protein</fullName>
    </submittedName>
</protein>
<gene>
    <name evidence="2" type="ORF">LUZ63_012468</name>
</gene>
<dbReference type="InterPro" id="IPR022203">
    <property type="entry name" value="DUF3727"/>
</dbReference>
<dbReference type="Proteomes" id="UP001151287">
    <property type="component" value="Unassembled WGS sequence"/>
</dbReference>
<evidence type="ECO:0000313" key="2">
    <source>
        <dbReference type="EMBL" id="KAJ1695770.1"/>
    </source>
</evidence>
<dbReference type="AlphaFoldDB" id="A0A9Q0CKT6"/>
<feature type="region of interest" description="Disordered" evidence="1">
    <location>
        <begin position="43"/>
        <end position="104"/>
    </location>
</feature>
<comment type="caution">
    <text evidence="2">The sequence shown here is derived from an EMBL/GenBank/DDBJ whole genome shotgun (WGS) entry which is preliminary data.</text>
</comment>
<reference evidence="2" key="1">
    <citation type="journal article" date="2022" name="Cell">
        <title>Repeat-based holocentromeres influence genome architecture and karyotype evolution.</title>
        <authorList>
            <person name="Hofstatter P.G."/>
            <person name="Thangavel G."/>
            <person name="Lux T."/>
            <person name="Neumann P."/>
            <person name="Vondrak T."/>
            <person name="Novak P."/>
            <person name="Zhang M."/>
            <person name="Costa L."/>
            <person name="Castellani M."/>
            <person name="Scott A."/>
            <person name="Toegelov H."/>
            <person name="Fuchs J."/>
            <person name="Mata-Sucre Y."/>
            <person name="Dias Y."/>
            <person name="Vanzela A.L.L."/>
            <person name="Huettel B."/>
            <person name="Almeida C.C.S."/>
            <person name="Simkova H."/>
            <person name="Souza G."/>
            <person name="Pedrosa-Harand A."/>
            <person name="Macas J."/>
            <person name="Mayer K.F.X."/>
            <person name="Houben A."/>
            <person name="Marques A."/>
        </authorList>
    </citation>
    <scope>NUCLEOTIDE SEQUENCE</scope>
    <source>
        <strain evidence="2">RhyBre1mFocal</strain>
    </source>
</reference>
<organism evidence="2 3">
    <name type="scientific">Rhynchospora breviuscula</name>
    <dbReference type="NCBI Taxonomy" id="2022672"/>
    <lineage>
        <taxon>Eukaryota</taxon>
        <taxon>Viridiplantae</taxon>
        <taxon>Streptophyta</taxon>
        <taxon>Embryophyta</taxon>
        <taxon>Tracheophyta</taxon>
        <taxon>Spermatophyta</taxon>
        <taxon>Magnoliopsida</taxon>
        <taxon>Liliopsida</taxon>
        <taxon>Poales</taxon>
        <taxon>Cyperaceae</taxon>
        <taxon>Cyperoideae</taxon>
        <taxon>Rhynchosporeae</taxon>
        <taxon>Rhynchospora</taxon>
    </lineage>
</organism>
<evidence type="ECO:0000313" key="3">
    <source>
        <dbReference type="Proteomes" id="UP001151287"/>
    </source>
</evidence>
<feature type="compositionally biased region" description="Basic and acidic residues" evidence="1">
    <location>
        <begin position="49"/>
        <end position="63"/>
    </location>
</feature>
<dbReference type="EMBL" id="JAMQYH010000003">
    <property type="protein sequence ID" value="KAJ1695770.1"/>
    <property type="molecule type" value="Genomic_DNA"/>
</dbReference>
<feature type="compositionally biased region" description="Acidic residues" evidence="1">
    <location>
        <begin position="80"/>
        <end position="93"/>
    </location>
</feature>